<proteinExistence type="predicted"/>
<dbReference type="CDD" id="cd20537">
    <property type="entry name" value="CYCLIN_CCNO-like_rpt2"/>
    <property type="match status" value="1"/>
</dbReference>
<evidence type="ECO:0000313" key="5">
    <source>
        <dbReference type="EMBL" id="VDN42178.1"/>
    </source>
</evidence>
<name>A0A3P7P0J9_9BILA</name>
<keyword evidence="2" id="KW-1133">Transmembrane helix</keyword>
<dbReference type="InterPro" id="IPR046965">
    <property type="entry name" value="Cyclin_A/B-like"/>
</dbReference>
<keyword evidence="2" id="KW-0472">Membrane</keyword>
<feature type="domain" description="Cyclin N-terminal" evidence="3">
    <location>
        <begin position="1"/>
        <end position="92"/>
    </location>
</feature>
<keyword evidence="1" id="KW-0195">Cyclin</keyword>
<accession>A0A3P7P0J9</accession>
<dbReference type="PANTHER" id="PTHR10177">
    <property type="entry name" value="CYCLINS"/>
    <property type="match status" value="1"/>
</dbReference>
<dbReference type="PIRSF" id="PIRSF001771">
    <property type="entry name" value="Cyclin_A_B_D_E"/>
    <property type="match status" value="1"/>
</dbReference>
<feature type="transmembrane region" description="Helical" evidence="2">
    <location>
        <begin position="138"/>
        <end position="157"/>
    </location>
</feature>
<evidence type="ECO:0000259" key="4">
    <source>
        <dbReference type="Pfam" id="PF02984"/>
    </source>
</evidence>
<dbReference type="Pfam" id="PF02984">
    <property type="entry name" value="Cyclin_C"/>
    <property type="match status" value="1"/>
</dbReference>
<gene>
    <name evidence="5" type="ORF">GPUH_LOCUS23941</name>
</gene>
<feature type="transmembrane region" description="Helical" evidence="2">
    <location>
        <begin position="169"/>
        <end position="189"/>
    </location>
</feature>
<dbReference type="Proteomes" id="UP000271098">
    <property type="component" value="Unassembled WGS sequence"/>
</dbReference>
<organism evidence="5 6">
    <name type="scientific">Gongylonema pulchrum</name>
    <dbReference type="NCBI Taxonomy" id="637853"/>
    <lineage>
        <taxon>Eukaryota</taxon>
        <taxon>Metazoa</taxon>
        <taxon>Ecdysozoa</taxon>
        <taxon>Nematoda</taxon>
        <taxon>Chromadorea</taxon>
        <taxon>Rhabditida</taxon>
        <taxon>Spirurina</taxon>
        <taxon>Spiruromorpha</taxon>
        <taxon>Spiruroidea</taxon>
        <taxon>Gongylonematidae</taxon>
        <taxon>Gongylonema</taxon>
    </lineage>
</organism>
<dbReference type="EMBL" id="UYRT01099501">
    <property type="protein sequence ID" value="VDN42178.1"/>
    <property type="molecule type" value="Genomic_DNA"/>
</dbReference>
<evidence type="ECO:0008006" key="7">
    <source>
        <dbReference type="Google" id="ProtNLM"/>
    </source>
</evidence>
<dbReference type="Pfam" id="PF00134">
    <property type="entry name" value="Cyclin_N"/>
    <property type="match status" value="1"/>
</dbReference>
<evidence type="ECO:0000256" key="1">
    <source>
        <dbReference type="ARBA" id="ARBA00023127"/>
    </source>
</evidence>
<dbReference type="OrthoDB" id="5590282at2759"/>
<evidence type="ECO:0000256" key="2">
    <source>
        <dbReference type="SAM" id="Phobius"/>
    </source>
</evidence>
<protein>
    <recommendedName>
        <fullName evidence="7">Cyclin N-terminal domain-containing protein</fullName>
    </recommendedName>
</protein>
<reference evidence="5 6" key="1">
    <citation type="submission" date="2018-11" db="EMBL/GenBank/DDBJ databases">
        <authorList>
            <consortium name="Pathogen Informatics"/>
        </authorList>
    </citation>
    <scope>NUCLEOTIDE SEQUENCE [LARGE SCALE GENOMIC DNA]</scope>
</reference>
<feature type="domain" description="Cyclin C-terminal" evidence="4">
    <location>
        <begin position="95"/>
        <end position="151"/>
    </location>
</feature>
<dbReference type="InterPro" id="IPR039361">
    <property type="entry name" value="Cyclin"/>
</dbReference>
<evidence type="ECO:0000313" key="6">
    <source>
        <dbReference type="Proteomes" id="UP000271098"/>
    </source>
</evidence>
<dbReference type="Gene3D" id="1.10.472.10">
    <property type="entry name" value="Cyclin-like"/>
    <property type="match status" value="2"/>
</dbReference>
<keyword evidence="6" id="KW-1185">Reference proteome</keyword>
<dbReference type="GO" id="GO:0044772">
    <property type="term" value="P:mitotic cell cycle phase transition"/>
    <property type="evidence" value="ECO:0007669"/>
    <property type="project" value="InterPro"/>
</dbReference>
<evidence type="ECO:0000259" key="3">
    <source>
        <dbReference type="Pfam" id="PF00134"/>
    </source>
</evidence>
<dbReference type="InterPro" id="IPR036915">
    <property type="entry name" value="Cyclin-like_sf"/>
</dbReference>
<dbReference type="SUPFAM" id="SSF47954">
    <property type="entry name" value="Cyclin-like"/>
    <property type="match status" value="2"/>
</dbReference>
<dbReference type="InterPro" id="IPR004367">
    <property type="entry name" value="Cyclin_C-dom"/>
</dbReference>
<sequence>MAVSIVDRTLKVLQCPRMCLQLVGIAAMVLASKLQETEPLSAAEVAHTSGFIFLPDQMNSKNSKKSGGTSLSFLLQIVSMERIVFAKLDYQVVTPTSWWFAYRLLKIANSPAKVYYMVRYLLELALLEHTFVRFRPSVTGAAAFFLANVIFGLDYGLLNSETGYVPHFYAFLLCSVISFRIVLLLIFVLF</sequence>
<dbReference type="InterPro" id="IPR006671">
    <property type="entry name" value="Cyclin_N"/>
</dbReference>
<dbReference type="GO" id="GO:0016538">
    <property type="term" value="F:cyclin-dependent protein serine/threonine kinase regulator activity"/>
    <property type="evidence" value="ECO:0007669"/>
    <property type="project" value="InterPro"/>
</dbReference>
<keyword evidence="2" id="KW-0812">Transmembrane</keyword>
<dbReference type="AlphaFoldDB" id="A0A3P7P0J9"/>